<gene>
    <name evidence="1" type="ORF">LEP1GSC058_3651</name>
</gene>
<comment type="caution">
    <text evidence="1">The sequence shown here is derived from an EMBL/GenBank/DDBJ whole genome shotgun (WGS) entry which is preliminary data.</text>
</comment>
<dbReference type="STRING" id="1193011.LEP1GSC058_3651"/>
<keyword evidence="2" id="KW-1185">Reference proteome</keyword>
<organism evidence="1 2">
    <name type="scientific">Leptospira fainei serovar Hurstbridge str. BUT 6</name>
    <dbReference type="NCBI Taxonomy" id="1193011"/>
    <lineage>
        <taxon>Bacteria</taxon>
        <taxon>Pseudomonadati</taxon>
        <taxon>Spirochaetota</taxon>
        <taxon>Spirochaetia</taxon>
        <taxon>Leptospirales</taxon>
        <taxon>Leptospiraceae</taxon>
        <taxon>Leptospira</taxon>
    </lineage>
</organism>
<evidence type="ECO:0000313" key="1">
    <source>
        <dbReference type="EMBL" id="EPG73451.1"/>
    </source>
</evidence>
<accession>S3USS3</accession>
<evidence type="ECO:0000313" key="2">
    <source>
        <dbReference type="Proteomes" id="UP000014540"/>
    </source>
</evidence>
<dbReference type="Proteomes" id="UP000014540">
    <property type="component" value="Unassembled WGS sequence"/>
</dbReference>
<reference evidence="1" key="1">
    <citation type="submission" date="2013-04" db="EMBL/GenBank/DDBJ databases">
        <authorList>
            <person name="Harkins D.M."/>
            <person name="Durkin A.S."/>
            <person name="Selengut J.D."/>
            <person name="Sanka R."/>
            <person name="DePew J."/>
            <person name="Purushe J."/>
            <person name="Ahmed A."/>
            <person name="van der Linden H."/>
            <person name="Goris M.G.A."/>
            <person name="Hartskeerl R.A."/>
            <person name="Vinetz J.M."/>
            <person name="Sutton G.G."/>
            <person name="Nelson W.C."/>
            <person name="Fouts D.E."/>
        </authorList>
    </citation>
    <scope>NUCLEOTIDE SEQUENCE [LARGE SCALE GENOMIC DNA]</scope>
    <source>
        <strain evidence="1">BUT 6</strain>
    </source>
</reference>
<proteinExistence type="predicted"/>
<protein>
    <submittedName>
        <fullName evidence="1">Uncharacterized protein</fullName>
    </submittedName>
</protein>
<sequence length="73" mass="8254">MISAAGFPSPNTVWVRVLCNLHFVHLETSSAINLSCSAFSTVFIGHLIDTEFPLSRNYFLKKKLAENKRALYH</sequence>
<name>S3USS3_9LEPT</name>
<dbReference type="EMBL" id="AKWZ02000010">
    <property type="protein sequence ID" value="EPG73451.1"/>
    <property type="molecule type" value="Genomic_DNA"/>
</dbReference>
<dbReference type="AlphaFoldDB" id="S3USS3"/>